<organism evidence="6 7">
    <name type="scientific">Methanobacterium formicicum (strain DSM 3637 / PP1)</name>
    <dbReference type="NCBI Taxonomy" id="1204725"/>
    <lineage>
        <taxon>Archaea</taxon>
        <taxon>Methanobacteriati</taxon>
        <taxon>Methanobacteriota</taxon>
        <taxon>Methanomada group</taxon>
        <taxon>Methanobacteria</taxon>
        <taxon>Methanobacteriales</taxon>
        <taxon>Methanobacteriaceae</taxon>
        <taxon>Methanobacterium</taxon>
    </lineage>
</organism>
<dbReference type="RefSeq" id="WP_004029734.1">
    <property type="nucleotide sequence ID" value="NZ_AMPO01000002.1"/>
</dbReference>
<dbReference type="Gene3D" id="3.40.50.2000">
    <property type="entry name" value="Glycogen Phosphorylase B"/>
    <property type="match status" value="1"/>
</dbReference>
<reference evidence="6 7" key="1">
    <citation type="journal article" date="2012" name="J. Bacteriol.">
        <title>Draft genome sequence of Methanobacterium formicicum DSM 3637, an archaebacterium isolated from the methane producer amoeba Pelomyxa palustris.</title>
        <authorList>
            <person name="Gutierrez G."/>
        </authorList>
    </citation>
    <scope>NUCLEOTIDE SEQUENCE [LARGE SCALE GENOMIC DNA]</scope>
    <source>
        <strain evidence="7">DSM 3637 / PP1</strain>
    </source>
</reference>
<keyword evidence="5" id="KW-0472">Membrane</keyword>
<evidence type="ECO:0000313" key="6">
    <source>
        <dbReference type="EMBL" id="EKF86355.1"/>
    </source>
</evidence>
<dbReference type="NCBIfam" id="NF041549">
    <property type="entry name" value="PssD"/>
    <property type="match status" value="1"/>
</dbReference>
<dbReference type="InterPro" id="IPR013969">
    <property type="entry name" value="Oligosacch_biosynth_Alg14"/>
</dbReference>
<evidence type="ECO:0000256" key="3">
    <source>
        <dbReference type="ARBA" id="ARBA00022824"/>
    </source>
</evidence>
<comment type="caution">
    <text evidence="6">The sequence shown here is derived from an EMBL/GenBank/DDBJ whole genome shotgun (WGS) entry which is preliminary data.</text>
</comment>
<evidence type="ECO:0000313" key="7">
    <source>
        <dbReference type="Proteomes" id="UP000007360"/>
    </source>
</evidence>
<dbReference type="Proteomes" id="UP000007360">
    <property type="component" value="Unassembled WGS sequence"/>
</dbReference>
<proteinExistence type="predicted"/>
<evidence type="ECO:0000256" key="4">
    <source>
        <dbReference type="ARBA" id="ARBA00022989"/>
    </source>
</evidence>
<dbReference type="Pfam" id="PF08660">
    <property type="entry name" value="Alg14"/>
    <property type="match status" value="1"/>
</dbReference>
<keyword evidence="2" id="KW-0812">Transmembrane</keyword>
<accession>K2RUE5</accession>
<comment type="subcellular location">
    <subcellularLocation>
        <location evidence="1">Endoplasmic reticulum membrane</location>
        <topology evidence="1">Single-pass membrane protein</topology>
    </subcellularLocation>
</comment>
<dbReference type="GO" id="GO:0004577">
    <property type="term" value="F:N-acetylglucosaminyldiphosphodolichol N-acetylglucosaminyltransferase activity"/>
    <property type="evidence" value="ECO:0007669"/>
    <property type="project" value="TreeGrafter"/>
</dbReference>
<evidence type="ECO:0000256" key="5">
    <source>
        <dbReference type="ARBA" id="ARBA00023136"/>
    </source>
</evidence>
<keyword evidence="7" id="KW-1185">Reference proteome</keyword>
<dbReference type="GO" id="GO:0006488">
    <property type="term" value="P:dolichol-linked oligosaccharide biosynthetic process"/>
    <property type="evidence" value="ECO:0007669"/>
    <property type="project" value="InterPro"/>
</dbReference>
<sequence>MKIALVCSHGGHLTEMLYLMDAFQDHEIFFVTYDNFRTKDLGYKKYLLQNIGTSPLKMSKAFLEFIKILSKEKPEMIISTGSEIAIPAFFIGKIFRIKTVFIESWCRVSTRSGTGRIVYSLSDLFLVQWPELLELYGNKARYEGALI</sequence>
<protein>
    <submittedName>
        <fullName evidence="6">Capsular polysaccharide biosynthesis protein</fullName>
    </submittedName>
</protein>
<dbReference type="AlphaFoldDB" id="K2RUE5"/>
<name>K2RUE5_METFP</name>
<dbReference type="PANTHER" id="PTHR12154:SF4">
    <property type="entry name" value="UDP-N-ACETYLGLUCOSAMINE TRANSFERASE SUBUNIT ALG14 HOMOLOG"/>
    <property type="match status" value="1"/>
</dbReference>
<keyword evidence="4" id="KW-1133">Transmembrane helix</keyword>
<dbReference type="PANTHER" id="PTHR12154">
    <property type="entry name" value="GLYCOSYL TRANSFERASE-RELATED"/>
    <property type="match status" value="1"/>
</dbReference>
<dbReference type="PATRIC" id="fig|1204725.3.peg.539"/>
<gene>
    <name evidence="6" type="ORF">A994_02683</name>
</gene>
<dbReference type="SUPFAM" id="SSF53756">
    <property type="entry name" value="UDP-Glycosyltransferase/glycogen phosphorylase"/>
    <property type="match status" value="1"/>
</dbReference>
<dbReference type="EMBL" id="AMPO01000002">
    <property type="protein sequence ID" value="EKF86355.1"/>
    <property type="molecule type" value="Genomic_DNA"/>
</dbReference>
<evidence type="ECO:0000256" key="1">
    <source>
        <dbReference type="ARBA" id="ARBA00004389"/>
    </source>
</evidence>
<evidence type="ECO:0000256" key="2">
    <source>
        <dbReference type="ARBA" id="ARBA00022692"/>
    </source>
</evidence>
<keyword evidence="3" id="KW-0256">Endoplasmic reticulum</keyword>